<accession>A0ABU5MZQ0</accession>
<reference evidence="1 2" key="1">
    <citation type="journal article" date="2024" name="Appl. Environ. Microbiol.">
        <title>Pontiella agarivorans sp. nov., a novel marine anaerobic bacterium capable of degrading macroalgal polysaccharides and fixing nitrogen.</title>
        <authorList>
            <person name="Liu N."/>
            <person name="Kivenson V."/>
            <person name="Peng X."/>
            <person name="Cui Z."/>
            <person name="Lankiewicz T.S."/>
            <person name="Gosselin K.M."/>
            <person name="English C.J."/>
            <person name="Blair E.M."/>
            <person name="O'Malley M.A."/>
            <person name="Valentine D.L."/>
        </authorList>
    </citation>
    <scope>NUCLEOTIDE SEQUENCE [LARGE SCALE GENOMIC DNA]</scope>
    <source>
        <strain evidence="1 2">NLcol2</strain>
    </source>
</reference>
<organism evidence="1 2">
    <name type="scientific">Pontiella agarivorans</name>
    <dbReference type="NCBI Taxonomy" id="3038953"/>
    <lineage>
        <taxon>Bacteria</taxon>
        <taxon>Pseudomonadati</taxon>
        <taxon>Kiritimatiellota</taxon>
        <taxon>Kiritimatiellia</taxon>
        <taxon>Kiritimatiellales</taxon>
        <taxon>Pontiellaceae</taxon>
        <taxon>Pontiella</taxon>
    </lineage>
</organism>
<evidence type="ECO:0000313" key="1">
    <source>
        <dbReference type="EMBL" id="MDZ8119685.1"/>
    </source>
</evidence>
<evidence type="ECO:0000313" key="2">
    <source>
        <dbReference type="Proteomes" id="UP001290861"/>
    </source>
</evidence>
<keyword evidence="2" id="KW-1185">Reference proteome</keyword>
<proteinExistence type="predicted"/>
<sequence>MNQKLNNKIWIKGLIMECPHKAAVRNCPLRELRGKSEREANRIVDEMDDEEVRAILSAHRACYERRLKDWGDPVC</sequence>
<comment type="caution">
    <text evidence="1">The sequence shown here is derived from an EMBL/GenBank/DDBJ whole genome shotgun (WGS) entry which is preliminary data.</text>
</comment>
<gene>
    <name evidence="1" type="ORF">P9H32_13735</name>
</gene>
<dbReference type="EMBL" id="JARVCO010000012">
    <property type="protein sequence ID" value="MDZ8119685.1"/>
    <property type="molecule type" value="Genomic_DNA"/>
</dbReference>
<protein>
    <submittedName>
        <fullName evidence="1">Uncharacterized protein</fullName>
    </submittedName>
</protein>
<name>A0ABU5MZQ0_9BACT</name>
<dbReference type="RefSeq" id="WP_322609470.1">
    <property type="nucleotide sequence ID" value="NZ_JARVCO010000012.1"/>
</dbReference>
<dbReference type="Proteomes" id="UP001290861">
    <property type="component" value="Unassembled WGS sequence"/>
</dbReference>